<feature type="non-terminal residue" evidence="2">
    <location>
        <position position="1"/>
    </location>
</feature>
<protein>
    <submittedName>
        <fullName evidence="2">Uncharacterized protein</fullName>
    </submittedName>
</protein>
<dbReference type="OrthoDB" id="6606840at2759"/>
<keyword evidence="1" id="KW-1133">Transmembrane helix</keyword>
<accession>A0A0D0BYH3</accession>
<reference evidence="3" key="2">
    <citation type="submission" date="2015-01" db="EMBL/GenBank/DDBJ databases">
        <title>Evolutionary Origins and Diversification of the Mycorrhizal Mutualists.</title>
        <authorList>
            <consortium name="DOE Joint Genome Institute"/>
            <consortium name="Mycorrhizal Genomics Consortium"/>
            <person name="Kohler A."/>
            <person name="Kuo A."/>
            <person name="Nagy L.G."/>
            <person name="Floudas D."/>
            <person name="Copeland A."/>
            <person name="Barry K.W."/>
            <person name="Cichocki N."/>
            <person name="Veneault-Fourrey C."/>
            <person name="LaButti K."/>
            <person name="Lindquist E.A."/>
            <person name="Lipzen A."/>
            <person name="Lundell T."/>
            <person name="Morin E."/>
            <person name="Murat C."/>
            <person name="Riley R."/>
            <person name="Ohm R."/>
            <person name="Sun H."/>
            <person name="Tunlid A."/>
            <person name="Henrissat B."/>
            <person name="Grigoriev I.V."/>
            <person name="Hibbett D.S."/>
            <person name="Martin F."/>
        </authorList>
    </citation>
    <scope>NUCLEOTIDE SEQUENCE [LARGE SCALE GENOMIC DNA]</scope>
    <source>
        <strain evidence="3">Ve08.2h10</strain>
    </source>
</reference>
<feature type="transmembrane region" description="Helical" evidence="1">
    <location>
        <begin position="20"/>
        <end position="44"/>
    </location>
</feature>
<dbReference type="InParanoid" id="A0A0D0BYH3"/>
<evidence type="ECO:0000313" key="2">
    <source>
        <dbReference type="EMBL" id="KIK76222.1"/>
    </source>
</evidence>
<dbReference type="STRING" id="930991.A0A0D0BYH3"/>
<name>A0A0D0BYH3_9AGAM</name>
<keyword evidence="1" id="KW-0812">Transmembrane</keyword>
<dbReference type="HOGENOM" id="CLU_133960_0_0_1"/>
<dbReference type="Proteomes" id="UP000054538">
    <property type="component" value="Unassembled WGS sequence"/>
</dbReference>
<dbReference type="AlphaFoldDB" id="A0A0D0BYH3"/>
<keyword evidence="3" id="KW-1185">Reference proteome</keyword>
<gene>
    <name evidence="2" type="ORF">PAXRUDRAFT_39977</name>
</gene>
<evidence type="ECO:0000256" key="1">
    <source>
        <dbReference type="SAM" id="Phobius"/>
    </source>
</evidence>
<feature type="non-terminal residue" evidence="2">
    <location>
        <position position="120"/>
    </location>
</feature>
<dbReference type="EMBL" id="KN827606">
    <property type="protein sequence ID" value="KIK76222.1"/>
    <property type="molecule type" value="Genomic_DNA"/>
</dbReference>
<sequence length="120" mass="13703">FRRVRPPSPTKMLSYIPDNSWQSLIVISIVNCYISSIQAAWHLLEFPMHLEYPSVYLLPVHLDNEQNVTFQEGDVAQQVLEAAQKDTQFMGWFKANADAACIAAGAHACLYQDFPKLFVW</sequence>
<organism evidence="2 3">
    <name type="scientific">Paxillus rubicundulus Ve08.2h10</name>
    <dbReference type="NCBI Taxonomy" id="930991"/>
    <lineage>
        <taxon>Eukaryota</taxon>
        <taxon>Fungi</taxon>
        <taxon>Dikarya</taxon>
        <taxon>Basidiomycota</taxon>
        <taxon>Agaricomycotina</taxon>
        <taxon>Agaricomycetes</taxon>
        <taxon>Agaricomycetidae</taxon>
        <taxon>Boletales</taxon>
        <taxon>Paxilineae</taxon>
        <taxon>Paxillaceae</taxon>
        <taxon>Paxillus</taxon>
    </lineage>
</organism>
<evidence type="ECO:0000313" key="3">
    <source>
        <dbReference type="Proteomes" id="UP000054538"/>
    </source>
</evidence>
<proteinExistence type="predicted"/>
<keyword evidence="1" id="KW-0472">Membrane</keyword>
<reference evidence="2 3" key="1">
    <citation type="submission" date="2014-04" db="EMBL/GenBank/DDBJ databases">
        <authorList>
            <consortium name="DOE Joint Genome Institute"/>
            <person name="Kuo A."/>
            <person name="Kohler A."/>
            <person name="Jargeat P."/>
            <person name="Nagy L.G."/>
            <person name="Floudas D."/>
            <person name="Copeland A."/>
            <person name="Barry K.W."/>
            <person name="Cichocki N."/>
            <person name="Veneault-Fourrey C."/>
            <person name="LaButti K."/>
            <person name="Lindquist E.A."/>
            <person name="Lipzen A."/>
            <person name="Lundell T."/>
            <person name="Morin E."/>
            <person name="Murat C."/>
            <person name="Sun H."/>
            <person name="Tunlid A."/>
            <person name="Henrissat B."/>
            <person name="Grigoriev I.V."/>
            <person name="Hibbett D.S."/>
            <person name="Martin F."/>
            <person name="Nordberg H.P."/>
            <person name="Cantor M.N."/>
            <person name="Hua S.X."/>
        </authorList>
    </citation>
    <scope>NUCLEOTIDE SEQUENCE [LARGE SCALE GENOMIC DNA]</scope>
    <source>
        <strain evidence="2 3">Ve08.2h10</strain>
    </source>
</reference>